<comment type="function">
    <text evidence="5 7">Catalyzes the condensation of carbamoyl phosphate and aspartate to form carbamoyl aspartate and inorganic phosphate, the committed step in the de novo pyrimidine nucleotide biosynthesis pathway.</text>
</comment>
<proteinExistence type="inferred from homology"/>
<feature type="binding site" evidence="7">
    <location>
        <position position="82"/>
    </location>
    <ligand>
        <name>L-aspartate</name>
        <dbReference type="ChEBI" id="CHEBI:29991"/>
    </ligand>
</feature>
<feature type="binding site" evidence="7">
    <location>
        <position position="104"/>
    </location>
    <ligand>
        <name>carbamoyl phosphate</name>
        <dbReference type="ChEBI" id="CHEBI:58228"/>
    </ligand>
</feature>
<dbReference type="InterPro" id="IPR002082">
    <property type="entry name" value="Asp_carbamoyltransf"/>
</dbReference>
<evidence type="ECO:0000256" key="1">
    <source>
        <dbReference type="ARBA" id="ARBA00004852"/>
    </source>
</evidence>
<comment type="subunit">
    <text evidence="7">Heterododecamer (2C3:3R2) of six catalytic PyrB chains organized as two trimers (C3), and six regulatory PyrI chains organized as three dimers (R2).</text>
</comment>
<dbReference type="InterPro" id="IPR006132">
    <property type="entry name" value="Asp/Orn_carbamoyltranf_P-bd"/>
</dbReference>
<dbReference type="PROSITE" id="PS00097">
    <property type="entry name" value="CARBAMOYLTRANSFERASE"/>
    <property type="match status" value="1"/>
</dbReference>
<dbReference type="PRINTS" id="PR00100">
    <property type="entry name" value="AOTCASE"/>
</dbReference>
<keyword evidence="3 7" id="KW-0808">Transferase</keyword>
<dbReference type="GO" id="GO:0004070">
    <property type="term" value="F:aspartate carbamoyltransferase activity"/>
    <property type="evidence" value="ECO:0007669"/>
    <property type="project" value="UniProtKB-EC"/>
</dbReference>
<dbReference type="Gene3D" id="3.40.50.1370">
    <property type="entry name" value="Aspartate/ornithine carbamoyltransferase"/>
    <property type="match status" value="2"/>
</dbReference>
<feature type="domain" description="Aspartate/ornithine carbamoyltransferase carbamoyl-P binding" evidence="9">
    <location>
        <begin position="2"/>
        <end position="146"/>
    </location>
</feature>
<evidence type="ECO:0000313" key="10">
    <source>
        <dbReference type="EMBL" id="TDE92494.1"/>
    </source>
</evidence>
<dbReference type="Pfam" id="PF02729">
    <property type="entry name" value="OTCace_N"/>
    <property type="match status" value="1"/>
</dbReference>
<accession>A0ABY2E2N6</accession>
<feature type="binding site" evidence="7">
    <location>
        <position position="278"/>
    </location>
    <ligand>
        <name>carbamoyl phosphate</name>
        <dbReference type="ChEBI" id="CHEBI:58228"/>
    </ligand>
</feature>
<dbReference type="PRINTS" id="PR00101">
    <property type="entry name" value="ATCASE"/>
</dbReference>
<evidence type="ECO:0000256" key="4">
    <source>
        <dbReference type="ARBA" id="ARBA00022975"/>
    </source>
</evidence>
<evidence type="ECO:0000256" key="5">
    <source>
        <dbReference type="ARBA" id="ARBA00043884"/>
    </source>
</evidence>
<reference evidence="10 11" key="1">
    <citation type="submission" date="2019-03" db="EMBL/GenBank/DDBJ databases">
        <title>Genomic features of bacteria from cold environments.</title>
        <authorList>
            <person name="Shen L."/>
        </authorList>
    </citation>
    <scope>NUCLEOTIDE SEQUENCE [LARGE SCALE GENOMIC DNA]</scope>
    <source>
        <strain evidence="11">T3246-1</strain>
    </source>
</reference>
<comment type="caution">
    <text evidence="10">The sequence shown here is derived from an EMBL/GenBank/DDBJ whole genome shotgun (WGS) entry which is preliminary data.</text>
</comment>
<dbReference type="NCBIfam" id="TIGR00670">
    <property type="entry name" value="asp_carb_tr"/>
    <property type="match status" value="1"/>
</dbReference>
<evidence type="ECO:0000256" key="3">
    <source>
        <dbReference type="ARBA" id="ARBA00022679"/>
    </source>
</evidence>
<keyword evidence="4 7" id="KW-0665">Pyrimidine biosynthesis</keyword>
<evidence type="ECO:0000259" key="8">
    <source>
        <dbReference type="Pfam" id="PF00185"/>
    </source>
</evidence>
<feature type="binding site" evidence="7">
    <location>
        <position position="279"/>
    </location>
    <ligand>
        <name>carbamoyl phosphate</name>
        <dbReference type="ChEBI" id="CHEBI:58228"/>
    </ligand>
</feature>
<dbReference type="SUPFAM" id="SSF53671">
    <property type="entry name" value="Aspartate/ornithine carbamoyltransferase"/>
    <property type="match status" value="1"/>
</dbReference>
<dbReference type="PANTHER" id="PTHR45753">
    <property type="entry name" value="ORNITHINE CARBAMOYLTRANSFERASE, MITOCHONDRIAL"/>
    <property type="match status" value="1"/>
</dbReference>
<dbReference type="RefSeq" id="WP_133108124.1">
    <property type="nucleotide sequence ID" value="NZ_SMNA01000006.1"/>
</dbReference>
<feature type="binding site" evidence="7">
    <location>
        <position position="55"/>
    </location>
    <ligand>
        <name>carbamoyl phosphate</name>
        <dbReference type="ChEBI" id="CHEBI:58228"/>
    </ligand>
</feature>
<dbReference type="NCBIfam" id="NF002032">
    <property type="entry name" value="PRK00856.1"/>
    <property type="match status" value="1"/>
</dbReference>
<feature type="binding site" evidence="7">
    <location>
        <position position="178"/>
    </location>
    <ligand>
        <name>L-aspartate</name>
        <dbReference type="ChEBI" id="CHEBI:29991"/>
    </ligand>
</feature>
<dbReference type="EMBL" id="SMNA01000006">
    <property type="protein sequence ID" value="TDE92494.1"/>
    <property type="molecule type" value="Genomic_DNA"/>
</dbReference>
<organism evidence="10 11">
    <name type="scientific">Occultella glacieicola</name>
    <dbReference type="NCBI Taxonomy" id="2518684"/>
    <lineage>
        <taxon>Bacteria</taxon>
        <taxon>Bacillati</taxon>
        <taxon>Actinomycetota</taxon>
        <taxon>Actinomycetes</taxon>
        <taxon>Micrococcales</taxon>
        <taxon>Ruaniaceae</taxon>
        <taxon>Occultella</taxon>
    </lineage>
</organism>
<feature type="binding site" evidence="7">
    <location>
        <position position="137"/>
    </location>
    <ligand>
        <name>carbamoyl phosphate</name>
        <dbReference type="ChEBI" id="CHEBI:58228"/>
    </ligand>
</feature>
<gene>
    <name evidence="7" type="primary">pyrB</name>
    <name evidence="10" type="ORF">EXU48_13125</name>
</gene>
<comment type="catalytic activity">
    <reaction evidence="6 7">
        <text>carbamoyl phosphate + L-aspartate = N-carbamoyl-L-aspartate + phosphate + H(+)</text>
        <dbReference type="Rhea" id="RHEA:20013"/>
        <dbReference type="ChEBI" id="CHEBI:15378"/>
        <dbReference type="ChEBI" id="CHEBI:29991"/>
        <dbReference type="ChEBI" id="CHEBI:32814"/>
        <dbReference type="ChEBI" id="CHEBI:43474"/>
        <dbReference type="ChEBI" id="CHEBI:58228"/>
        <dbReference type="EC" id="2.1.3.2"/>
    </reaction>
</comment>
<evidence type="ECO:0000256" key="7">
    <source>
        <dbReference type="HAMAP-Rule" id="MF_00001"/>
    </source>
</evidence>
<feature type="binding site" evidence="7">
    <location>
        <position position="54"/>
    </location>
    <ligand>
        <name>carbamoyl phosphate</name>
        <dbReference type="ChEBI" id="CHEBI:58228"/>
    </ligand>
</feature>
<evidence type="ECO:0000313" key="11">
    <source>
        <dbReference type="Proteomes" id="UP000504882"/>
    </source>
</evidence>
<name>A0ABY2E2N6_9MICO</name>
<dbReference type="EC" id="2.1.3.2" evidence="7"/>
<dbReference type="Pfam" id="PF00185">
    <property type="entry name" value="OTCace"/>
    <property type="match status" value="1"/>
</dbReference>
<feature type="binding site" evidence="7">
    <location>
        <position position="134"/>
    </location>
    <ligand>
        <name>carbamoyl phosphate</name>
        <dbReference type="ChEBI" id="CHEBI:58228"/>
    </ligand>
</feature>
<evidence type="ECO:0000259" key="9">
    <source>
        <dbReference type="Pfam" id="PF02729"/>
    </source>
</evidence>
<dbReference type="Proteomes" id="UP000504882">
    <property type="component" value="Unassembled WGS sequence"/>
</dbReference>
<evidence type="ECO:0000256" key="6">
    <source>
        <dbReference type="ARBA" id="ARBA00048859"/>
    </source>
</evidence>
<protein>
    <recommendedName>
        <fullName evidence="7">Aspartate carbamoyltransferase</fullName>
        <ecNumber evidence="7">2.1.3.2</ecNumber>
    </recommendedName>
    <alternativeName>
        <fullName evidence="7">Aspartate transcarbamylase</fullName>
        <shortName evidence="7">ATCase</shortName>
    </alternativeName>
</protein>
<keyword evidence="11" id="KW-1185">Reference proteome</keyword>
<feature type="domain" description="Aspartate/ornithine carbamoyltransferase Asp/Orn-binding" evidence="8">
    <location>
        <begin position="165"/>
        <end position="316"/>
    </location>
</feature>
<dbReference type="HAMAP" id="MF_00001">
    <property type="entry name" value="Asp_carb_tr"/>
    <property type="match status" value="1"/>
</dbReference>
<comment type="similarity">
    <text evidence="2 7">Belongs to the aspartate/ornithine carbamoyltransferase superfamily. ATCase family.</text>
</comment>
<dbReference type="InterPro" id="IPR036901">
    <property type="entry name" value="Asp/Orn_carbamoylTrfase_sf"/>
</dbReference>
<evidence type="ECO:0000256" key="2">
    <source>
        <dbReference type="ARBA" id="ARBA00008896"/>
    </source>
</evidence>
<feature type="binding site" evidence="7">
    <location>
        <position position="234"/>
    </location>
    <ligand>
        <name>L-aspartate</name>
        <dbReference type="ChEBI" id="CHEBI:29991"/>
    </ligand>
</feature>
<dbReference type="PANTHER" id="PTHR45753:SF6">
    <property type="entry name" value="ASPARTATE CARBAMOYLTRANSFERASE"/>
    <property type="match status" value="1"/>
</dbReference>
<comment type="pathway">
    <text evidence="1 7">Pyrimidine metabolism; UMP biosynthesis via de novo pathway; (S)-dihydroorotate from bicarbonate: step 2/3.</text>
</comment>
<dbReference type="InterPro" id="IPR006131">
    <property type="entry name" value="Asp_carbamoyltransf_Asp/Orn-bd"/>
</dbReference>
<sequence>MRHLLSAGDLSRAEAVEILDTTSTMAATQSREIKKLPALRGLTVVNLFFEDSTRTRISFEAAAKRLSADVINFSAKGSSVSKGESLKDTALTLAAMGADAVVIRHQASGAPHRLATSGWIRTPVVNAGDGMHQHPTQALLDAFTMRRHLVGGGEGGDGVGEDLTGAKVVIVGDVLHSRVARSNVDLLHTLGAHVTLVAPPTLLPVGVDTWPCAVSYDLDASIADVRPDAIMMLRVQRERMSSAGGGFFPSPMEYSRRYGLDGTRLAALPEHCVVMHPGPMNRGLEISAKAADSPRSTIVEQVANGVAVRMAVLYLLLAGGTPTEGSR</sequence>
<dbReference type="InterPro" id="IPR006130">
    <property type="entry name" value="Asp/Orn_carbamoylTrfase"/>
</dbReference>